<proteinExistence type="predicted"/>
<dbReference type="PANTHER" id="PTHR38493:SF1">
    <property type="entry name" value="SFI1 SPINDLE BODY DOMAIN-CONTAINING PROTEIN"/>
    <property type="match status" value="1"/>
</dbReference>
<evidence type="ECO:0000313" key="2">
    <source>
        <dbReference type="EMBL" id="KAJ8780752.1"/>
    </source>
</evidence>
<evidence type="ECO:0000256" key="1">
    <source>
        <dbReference type="SAM" id="MobiDB-lite"/>
    </source>
</evidence>
<feature type="region of interest" description="Disordered" evidence="1">
    <location>
        <begin position="472"/>
        <end position="666"/>
    </location>
</feature>
<dbReference type="Proteomes" id="UP001159641">
    <property type="component" value="Unassembled WGS sequence"/>
</dbReference>
<dbReference type="EMBL" id="JAIQCJ010002152">
    <property type="protein sequence ID" value="KAJ8780752.1"/>
    <property type="molecule type" value="Genomic_DNA"/>
</dbReference>
<dbReference type="Pfam" id="PF15736">
    <property type="entry name" value="DUF4684"/>
    <property type="match status" value="2"/>
</dbReference>
<comment type="caution">
    <text evidence="2">The sequence shown here is derived from an EMBL/GenBank/DDBJ whole genome shotgun (WGS) entry which is preliminary data.</text>
</comment>
<evidence type="ECO:0008006" key="4">
    <source>
        <dbReference type="Google" id="ProtNLM"/>
    </source>
</evidence>
<feature type="region of interest" description="Disordered" evidence="1">
    <location>
        <begin position="76"/>
        <end position="101"/>
    </location>
</feature>
<gene>
    <name evidence="2" type="ORF">J1605_000795</name>
</gene>
<feature type="compositionally biased region" description="Basic and acidic residues" evidence="1">
    <location>
        <begin position="628"/>
        <end position="645"/>
    </location>
</feature>
<feature type="compositionally biased region" description="Gly residues" evidence="1">
    <location>
        <begin position="543"/>
        <end position="552"/>
    </location>
</feature>
<dbReference type="AlphaFoldDB" id="A0AB34GJT7"/>
<dbReference type="PANTHER" id="PTHR38493">
    <property type="entry name" value="CHROMOSOME 1 OPEN READING FRAME 167"/>
    <property type="match status" value="1"/>
</dbReference>
<sequence length="890" mass="96338">MECPIGNGPHPAPLCGPSTGPGTLWCPAGMGPGSFFKGVQQPALWHSLRGWPLRAWDPGSARTTLAPAVLSGVLGGEALPGRRTPRSSLEKARGRGTPHLLPQASQAPALLEAFRVSFLWAAGQRQQARAQQSRGVARWHQRTLQRRILLGWSHWATAQGARRELAARRAWDQSCRAALGLWRQWLVQQQETKQWAREWGRRQQRRALGHWHCCGRVSRGLGRGTRGQQLRCEKYQRCVRARLQGLCRAVFRGWQEAAARQRPTAAGPEQLLLQSHFQAWCGVVRDTGMARAKGPAFQDGLRRWAPGATFASEAPEAAARPREQHVARASFSCWRSQEQGHQVDIKLRRAQAQQARQVAPSQCSEARQQAGERTQGQALCWMLWAQACAHSATGGRVQRTAITQFQQAGPRRLLRIHWAKLQTTLLRVWLEPQAEAQEASTAHPRPRASLRHWPRLATRGHLLVLMSAPALGRQVRPGPGPVGGPKGPQGHWPQSQLDSAPMARSCRPQATGPGLPSPTKHHSPSGQKKQRETSRTQTQAFAGGVGRGGGSRDTGSTPFLVNSLPRAQLPEVPGGELTPLNDVLTSSDAPLPGDREPPLPAGSPASQPQLQGPRCACWAQGQRPMGPEGDHSSETKDLKGKGEAKKRGRDALGCQDTHQGLPSGGSTCSTGALRHCFAGSGVPRRPGLGSRMAALGRCSGDGQAGADTVQAFGPTKPESSGTAAGTCIVNTPQMTPRHIPVLPVPQSCRQGEAAEGLGAAGPGTVVGPARGLSQPSPQLRQWHLRRAWRLWALRLQVSQRLQQQDGGWVHSQVLGANPFFFRGEVSSVRENSLDSRALRSAGDHVLSTVLPCHWSGDRARPVAQLLLTRACVGFGLLSAPPWYALRAQLP</sequence>
<name>A0AB34GJT7_ESCRO</name>
<protein>
    <recommendedName>
        <fullName evidence="4">Protein SFI1 homolog</fullName>
    </recommendedName>
</protein>
<evidence type="ECO:0000313" key="3">
    <source>
        <dbReference type="Proteomes" id="UP001159641"/>
    </source>
</evidence>
<keyword evidence="3" id="KW-1185">Reference proteome</keyword>
<organism evidence="2 3">
    <name type="scientific">Eschrichtius robustus</name>
    <name type="common">California gray whale</name>
    <name type="synonym">Eschrichtius gibbosus</name>
    <dbReference type="NCBI Taxonomy" id="9764"/>
    <lineage>
        <taxon>Eukaryota</taxon>
        <taxon>Metazoa</taxon>
        <taxon>Chordata</taxon>
        <taxon>Craniata</taxon>
        <taxon>Vertebrata</taxon>
        <taxon>Euteleostomi</taxon>
        <taxon>Mammalia</taxon>
        <taxon>Eutheria</taxon>
        <taxon>Laurasiatheria</taxon>
        <taxon>Artiodactyla</taxon>
        <taxon>Whippomorpha</taxon>
        <taxon>Cetacea</taxon>
        <taxon>Mysticeti</taxon>
        <taxon>Eschrichtiidae</taxon>
        <taxon>Eschrichtius</taxon>
    </lineage>
</organism>
<feature type="compositionally biased region" description="Polar residues" evidence="1">
    <location>
        <begin position="656"/>
        <end position="666"/>
    </location>
</feature>
<reference evidence="2 3" key="1">
    <citation type="submission" date="2022-11" db="EMBL/GenBank/DDBJ databases">
        <title>Whole genome sequence of Eschrichtius robustus ER-17-0199.</title>
        <authorList>
            <person name="Bruniche-Olsen A."/>
            <person name="Black A.N."/>
            <person name="Fields C.J."/>
            <person name="Walden K."/>
            <person name="Dewoody J.A."/>
        </authorList>
    </citation>
    <scope>NUCLEOTIDE SEQUENCE [LARGE SCALE GENOMIC DNA]</scope>
    <source>
        <strain evidence="2">ER-17-0199</strain>
        <tissue evidence="2">Blubber</tissue>
    </source>
</reference>
<accession>A0AB34GJT7</accession>
<dbReference type="InterPro" id="IPR031473">
    <property type="entry name" value="DUF4684"/>
</dbReference>